<feature type="non-terminal residue" evidence="1">
    <location>
        <position position="1"/>
    </location>
</feature>
<accession>A0ACA9PTF7</accession>
<evidence type="ECO:0000313" key="1">
    <source>
        <dbReference type="EMBL" id="CAG8722129.1"/>
    </source>
</evidence>
<sequence>VGSNVDLAKAKGSSETYATKYLLSKFFLMPVKDEADPDYRRGEEKDGMTPEERKSVNDFLQKHEDNGQPLSSYETLEFLGDSVLNFYVSFFVYHQFPNYVEGQMSKLKQLMVQESTLAHLSREIGLGEYLQLGTGERKNQGADKESILADVFESFTAALYLEKGGKTVQRFLNLTIFTWVVGKENMIWDHKSQLQEYCQARKNRVVYRLKRALRIGHQQLFIMEVSDEQGTFRESGQGRSKKEAEQQAAAKVIEKLGIGEKPNH</sequence>
<comment type="caution">
    <text evidence="1">The sequence shown here is derived from an EMBL/GenBank/DDBJ whole genome shotgun (WGS) entry which is preliminary data.</text>
</comment>
<proteinExistence type="predicted"/>
<organism evidence="1 2">
    <name type="scientific">Racocetra persica</name>
    <dbReference type="NCBI Taxonomy" id="160502"/>
    <lineage>
        <taxon>Eukaryota</taxon>
        <taxon>Fungi</taxon>
        <taxon>Fungi incertae sedis</taxon>
        <taxon>Mucoromycota</taxon>
        <taxon>Glomeromycotina</taxon>
        <taxon>Glomeromycetes</taxon>
        <taxon>Diversisporales</taxon>
        <taxon>Gigasporaceae</taxon>
        <taxon>Racocetra</taxon>
    </lineage>
</organism>
<gene>
    <name evidence="1" type="ORF">RPERSI_LOCUS11385</name>
</gene>
<reference evidence="1" key="1">
    <citation type="submission" date="2021-06" db="EMBL/GenBank/DDBJ databases">
        <authorList>
            <person name="Kallberg Y."/>
            <person name="Tangrot J."/>
            <person name="Rosling A."/>
        </authorList>
    </citation>
    <scope>NUCLEOTIDE SEQUENCE</scope>
    <source>
        <strain evidence="1">MA461A</strain>
    </source>
</reference>
<protein>
    <submittedName>
        <fullName evidence="1">35844_t:CDS:1</fullName>
    </submittedName>
</protein>
<dbReference type="EMBL" id="CAJVQC010023401">
    <property type="protein sequence ID" value="CAG8722129.1"/>
    <property type="molecule type" value="Genomic_DNA"/>
</dbReference>
<evidence type="ECO:0000313" key="2">
    <source>
        <dbReference type="Proteomes" id="UP000789920"/>
    </source>
</evidence>
<name>A0ACA9PTF7_9GLOM</name>
<keyword evidence="2" id="KW-1185">Reference proteome</keyword>
<dbReference type="Proteomes" id="UP000789920">
    <property type="component" value="Unassembled WGS sequence"/>
</dbReference>